<name>A0A6A5V987_9PLEO</name>
<gene>
    <name evidence="8" type="ORF">BU23DRAFT_506349</name>
</gene>
<keyword evidence="4" id="KW-0804">Transcription</keyword>
<dbReference type="GO" id="GO:0005667">
    <property type="term" value="C:transcription regulator complex"/>
    <property type="evidence" value="ECO:0007669"/>
    <property type="project" value="TreeGrafter"/>
</dbReference>
<keyword evidence="5" id="KW-0539">Nucleus</keyword>
<dbReference type="InterPro" id="IPR050937">
    <property type="entry name" value="TEC1_TEAD_TF"/>
</dbReference>
<evidence type="ECO:0000256" key="6">
    <source>
        <dbReference type="PROSITE-ProRule" id="PRU00505"/>
    </source>
</evidence>
<dbReference type="OrthoDB" id="10006572at2759"/>
<evidence type="ECO:0000256" key="4">
    <source>
        <dbReference type="ARBA" id="ARBA00023163"/>
    </source>
</evidence>
<dbReference type="Proteomes" id="UP000800036">
    <property type="component" value="Unassembled WGS sequence"/>
</dbReference>
<keyword evidence="9" id="KW-1185">Reference proteome</keyword>
<dbReference type="PROSITE" id="PS51088">
    <property type="entry name" value="TEA_2"/>
    <property type="match status" value="1"/>
</dbReference>
<dbReference type="PANTHER" id="PTHR11834">
    <property type="entry name" value="TRANSCRIPTIONAL ENHANCER FACTOR TEF RELATED"/>
    <property type="match status" value="1"/>
</dbReference>
<dbReference type="SMART" id="SM00426">
    <property type="entry name" value="TEA"/>
    <property type="match status" value="1"/>
</dbReference>
<dbReference type="InterPro" id="IPR038096">
    <property type="entry name" value="TEA/ATTS_sf"/>
</dbReference>
<feature type="DNA-binding region" description="TEA" evidence="6">
    <location>
        <begin position="1"/>
        <end position="50"/>
    </location>
</feature>
<comment type="subcellular location">
    <subcellularLocation>
        <location evidence="1">Nucleus</location>
    </subcellularLocation>
</comment>
<dbReference type="Pfam" id="PF01285">
    <property type="entry name" value="TEA"/>
    <property type="match status" value="1"/>
</dbReference>
<keyword evidence="3" id="KW-0805">Transcription regulation</keyword>
<comment type="similarity">
    <text evidence="2">Belongs to the TEC1 family.</text>
</comment>
<proteinExistence type="inferred from homology"/>
<dbReference type="GO" id="GO:0000981">
    <property type="term" value="F:DNA-binding transcription factor activity, RNA polymerase II-specific"/>
    <property type="evidence" value="ECO:0007669"/>
    <property type="project" value="TreeGrafter"/>
</dbReference>
<dbReference type="Gene3D" id="6.10.20.40">
    <property type="entry name" value="TEA/ATTS domain"/>
    <property type="match status" value="1"/>
</dbReference>
<dbReference type="GO" id="GO:0005634">
    <property type="term" value="C:nucleus"/>
    <property type="evidence" value="ECO:0007669"/>
    <property type="project" value="UniProtKB-SubCell"/>
</dbReference>
<protein>
    <submittedName>
        <fullName evidence="8">TEA-domain-containing protein</fullName>
    </submittedName>
</protein>
<organism evidence="8 9">
    <name type="scientific">Bimuria novae-zelandiae CBS 107.79</name>
    <dbReference type="NCBI Taxonomy" id="1447943"/>
    <lineage>
        <taxon>Eukaryota</taxon>
        <taxon>Fungi</taxon>
        <taxon>Dikarya</taxon>
        <taxon>Ascomycota</taxon>
        <taxon>Pezizomycotina</taxon>
        <taxon>Dothideomycetes</taxon>
        <taxon>Pleosporomycetidae</taxon>
        <taxon>Pleosporales</taxon>
        <taxon>Massarineae</taxon>
        <taxon>Didymosphaeriaceae</taxon>
        <taxon>Bimuria</taxon>
    </lineage>
</organism>
<evidence type="ECO:0000256" key="3">
    <source>
        <dbReference type="ARBA" id="ARBA00023015"/>
    </source>
</evidence>
<dbReference type="GO" id="GO:0000978">
    <property type="term" value="F:RNA polymerase II cis-regulatory region sequence-specific DNA binding"/>
    <property type="evidence" value="ECO:0007669"/>
    <property type="project" value="TreeGrafter"/>
</dbReference>
<evidence type="ECO:0000256" key="5">
    <source>
        <dbReference type="ARBA" id="ARBA00023242"/>
    </source>
</evidence>
<dbReference type="PANTHER" id="PTHR11834:SF0">
    <property type="entry name" value="PROTEIN SCALLOPED"/>
    <property type="match status" value="1"/>
</dbReference>
<evidence type="ECO:0000259" key="7">
    <source>
        <dbReference type="PROSITE" id="PS51088"/>
    </source>
</evidence>
<evidence type="ECO:0000313" key="9">
    <source>
        <dbReference type="Proteomes" id="UP000800036"/>
    </source>
</evidence>
<evidence type="ECO:0000256" key="2">
    <source>
        <dbReference type="ARBA" id="ARBA00008421"/>
    </source>
</evidence>
<reference evidence="8" key="1">
    <citation type="journal article" date="2020" name="Stud. Mycol.">
        <title>101 Dothideomycetes genomes: a test case for predicting lifestyles and emergence of pathogens.</title>
        <authorList>
            <person name="Haridas S."/>
            <person name="Albert R."/>
            <person name="Binder M."/>
            <person name="Bloem J."/>
            <person name="Labutti K."/>
            <person name="Salamov A."/>
            <person name="Andreopoulos B."/>
            <person name="Baker S."/>
            <person name="Barry K."/>
            <person name="Bills G."/>
            <person name="Bluhm B."/>
            <person name="Cannon C."/>
            <person name="Castanera R."/>
            <person name="Culley D."/>
            <person name="Daum C."/>
            <person name="Ezra D."/>
            <person name="Gonzalez J."/>
            <person name="Henrissat B."/>
            <person name="Kuo A."/>
            <person name="Liang C."/>
            <person name="Lipzen A."/>
            <person name="Lutzoni F."/>
            <person name="Magnuson J."/>
            <person name="Mondo S."/>
            <person name="Nolan M."/>
            <person name="Ohm R."/>
            <person name="Pangilinan J."/>
            <person name="Park H.-J."/>
            <person name="Ramirez L."/>
            <person name="Alfaro M."/>
            <person name="Sun H."/>
            <person name="Tritt A."/>
            <person name="Yoshinaga Y."/>
            <person name="Zwiers L.-H."/>
            <person name="Turgeon B."/>
            <person name="Goodwin S."/>
            <person name="Spatafora J."/>
            <person name="Crous P."/>
            <person name="Grigoriev I."/>
        </authorList>
    </citation>
    <scope>NUCLEOTIDE SEQUENCE</scope>
    <source>
        <strain evidence="8">CBS 107.79</strain>
    </source>
</reference>
<feature type="non-terminal residue" evidence="8">
    <location>
        <position position="354"/>
    </location>
</feature>
<dbReference type="AlphaFoldDB" id="A0A6A5V987"/>
<feature type="domain" description="TEA" evidence="7">
    <location>
        <begin position="1"/>
        <end position="50"/>
    </location>
</feature>
<evidence type="ECO:0000256" key="1">
    <source>
        <dbReference type="ARBA" id="ARBA00004123"/>
    </source>
</evidence>
<dbReference type="InterPro" id="IPR000818">
    <property type="entry name" value="TEA/ATTS_dom"/>
</dbReference>
<dbReference type="PRINTS" id="PR00065">
    <property type="entry name" value="TEADOMAIN"/>
</dbReference>
<evidence type="ECO:0000313" key="8">
    <source>
        <dbReference type="EMBL" id="KAF1973694.1"/>
    </source>
</evidence>
<dbReference type="EMBL" id="ML976679">
    <property type="protein sequence ID" value="KAF1973694.1"/>
    <property type="molecule type" value="Genomic_DNA"/>
</dbReference>
<accession>A0A6A5V987</accession>
<sequence>MGRRKLMREGQLRGRNELVAESIMKDTGELRTRKQVSSHIQVLKPMLADQPQILVYMSKEDKSGRDGRSRHARSHYRHRHTSFKYAHSQVDSELQQSLGYLPSPVAHGNVHAGHDESEYTVANFDMFVEAASVRVHTFSQISNSRSRLDDLLVTDTTSWHKQYPEFKFHQTDNFRGVPVIVCDASIKVMTSKLPPQAELSITFDLRSQFDLSVYDSIQCQTRFFDAGILSDQPDGESHTYENYFPQNGVMKVHFGSGFWVQKMRWLGDLLAKASAQEDLAARTRYEEHVRGELQNMTAAQDIYGTRDGEQVCLATVLWRFNQTRTSNEVGRMMWRVASFGPQWVKDEDFEHIQD</sequence>